<keyword evidence="10 11" id="KW-0998">Cell outer membrane</keyword>
<evidence type="ECO:0000256" key="2">
    <source>
        <dbReference type="ARBA" id="ARBA00022448"/>
    </source>
</evidence>
<keyword evidence="3 11" id="KW-1134">Transmembrane beta strand</keyword>
<keyword evidence="6" id="KW-0408">Iron</keyword>
<evidence type="ECO:0000256" key="8">
    <source>
        <dbReference type="ARBA" id="ARBA00023077"/>
    </source>
</evidence>
<keyword evidence="4" id="KW-0410">Iron transport</keyword>
<evidence type="ECO:0000259" key="15">
    <source>
        <dbReference type="Pfam" id="PF07715"/>
    </source>
</evidence>
<dbReference type="Pfam" id="PF00593">
    <property type="entry name" value="TonB_dep_Rec_b-barrel"/>
    <property type="match status" value="1"/>
</dbReference>
<organism evidence="16 17">
    <name type="scientific">Caenibius tardaugens NBRC 16725</name>
    <dbReference type="NCBI Taxonomy" id="1219035"/>
    <lineage>
        <taxon>Bacteria</taxon>
        <taxon>Pseudomonadati</taxon>
        <taxon>Pseudomonadota</taxon>
        <taxon>Alphaproteobacteria</taxon>
        <taxon>Sphingomonadales</taxon>
        <taxon>Erythrobacteraceae</taxon>
        <taxon>Caenibius</taxon>
    </lineage>
</organism>
<dbReference type="InterPro" id="IPR012910">
    <property type="entry name" value="Plug_dom"/>
</dbReference>
<evidence type="ECO:0000256" key="10">
    <source>
        <dbReference type="ARBA" id="ARBA00023237"/>
    </source>
</evidence>
<comment type="caution">
    <text evidence="16">The sequence shown here is derived from an EMBL/GenBank/DDBJ whole genome shotgun (WGS) entry which is preliminary data.</text>
</comment>
<evidence type="ECO:0000256" key="5">
    <source>
        <dbReference type="ARBA" id="ARBA00022692"/>
    </source>
</evidence>
<dbReference type="InterPro" id="IPR036942">
    <property type="entry name" value="Beta-barrel_TonB_sf"/>
</dbReference>
<evidence type="ECO:0000256" key="7">
    <source>
        <dbReference type="ARBA" id="ARBA00023065"/>
    </source>
</evidence>
<evidence type="ECO:0000256" key="1">
    <source>
        <dbReference type="ARBA" id="ARBA00004571"/>
    </source>
</evidence>
<evidence type="ECO:0000256" key="12">
    <source>
        <dbReference type="RuleBase" id="RU003357"/>
    </source>
</evidence>
<keyword evidence="5 11" id="KW-0812">Transmembrane</keyword>
<dbReference type="Pfam" id="PF07715">
    <property type="entry name" value="Plug"/>
    <property type="match status" value="1"/>
</dbReference>
<evidence type="ECO:0000256" key="4">
    <source>
        <dbReference type="ARBA" id="ARBA00022496"/>
    </source>
</evidence>
<accession>U2ZYI8</accession>
<evidence type="ECO:0000256" key="6">
    <source>
        <dbReference type="ARBA" id="ARBA00023004"/>
    </source>
</evidence>
<dbReference type="Proteomes" id="UP000016568">
    <property type="component" value="Unassembled WGS sequence"/>
</dbReference>
<feature type="domain" description="TonB-dependent receptor-like beta-barrel" evidence="14">
    <location>
        <begin position="301"/>
        <end position="746"/>
    </location>
</feature>
<dbReference type="SUPFAM" id="SSF56935">
    <property type="entry name" value="Porins"/>
    <property type="match status" value="1"/>
</dbReference>
<evidence type="ECO:0000313" key="16">
    <source>
        <dbReference type="EMBL" id="GAD50439.1"/>
    </source>
</evidence>
<dbReference type="PROSITE" id="PS52016">
    <property type="entry name" value="TONB_DEPENDENT_REC_3"/>
    <property type="match status" value="1"/>
</dbReference>
<sequence length="782" mass="85317">MGENTVRNYRDYSVMAGVSAAALMWGSVALAQDAAPQSAGLQEIVVTAQKRSENLQDTPLAVSALTAETIEARGITDISNISAAAPNLTTTLSPSSTTNIAIHIRGIGETDPVLTADSPVGIYVDGVVIGRTAGSVFDLVDLERVEVLRGPQGTLYGRNTTGGAVNFITAKPADSFKATQTFSYGRFDYFQSRTSVDTGEIGNSGLKFKLSYLHKQRDGYANDLNQPGKRDPGAYNTDAFRIAARFDNGGPIRVDYAFDYNDTKSTAIPFQLAFLRPDILQYLSHSAALGGNPLQISRERQRTLRLDQGPMHDKVRGHTLTIEADLSDSLTLRSLTGLRKWDNTVSATDLDGNSGLKGFTISPLYLAKPPYFAYKPLGVNTVNLFTAYTDRGQKQFSQELNLLGKVGDKIDFVLGAFYFKEKAHENNPQQLTLVLPAPAPVDLGNGVISNQVGISIPAQLNYRHTSESRAVFGQVTFRPTDKLSLTGGLRYTEDRKHLDQAASIIRDERAKFSQVNWAVSADYKFTDDILGYLRATTGYKSGGFNPRSVGGSFDPEKIISYEAGLKTELLDRRVRFNLTAFHARYKDLQVSQFMAGSGGASSITVNAGKATYTGVEAEILAQPVAGLTLNASVGYVDRKYKTFMIRDSKTNELVNVAKEAHFGYSASTTANAGIQYETPIENVGTLLARLDWTYRSRIYFHPLDRLNPFNQGMSDGGAGRFDARLALSDIDLGPTRATVSLWGKNITDKKYLYSGIDFGSLGFAGVIFAEPRTYGVDVKFEF</sequence>
<evidence type="ECO:0000256" key="3">
    <source>
        <dbReference type="ARBA" id="ARBA00022452"/>
    </source>
</evidence>
<evidence type="ECO:0000259" key="14">
    <source>
        <dbReference type="Pfam" id="PF00593"/>
    </source>
</evidence>
<reference evidence="16 17" key="1">
    <citation type="submission" date="2013-09" db="EMBL/GenBank/DDBJ databases">
        <title>Whole genome shotgun sequence of Novosphingobium tardaugens NBRC 16725.</title>
        <authorList>
            <person name="Isaki S."/>
            <person name="Hosoyama A."/>
            <person name="Tsuchikane K."/>
            <person name="Katsumata H."/>
            <person name="Ando Y."/>
            <person name="Yamazaki S."/>
            <person name="Fujita N."/>
        </authorList>
    </citation>
    <scope>NUCLEOTIDE SEQUENCE [LARGE SCALE GENOMIC DNA]</scope>
    <source>
        <strain evidence="16 17">NBRC 16725</strain>
    </source>
</reference>
<dbReference type="Gene3D" id="2.40.170.20">
    <property type="entry name" value="TonB-dependent receptor, beta-barrel domain"/>
    <property type="match status" value="1"/>
</dbReference>
<keyword evidence="7" id="KW-0406">Ion transport</keyword>
<dbReference type="eggNOG" id="COG4774">
    <property type="taxonomic scope" value="Bacteria"/>
</dbReference>
<dbReference type="KEGG" id="ntd:EGO55_05390"/>
<feature type="chain" id="PRO_5030177849" evidence="13">
    <location>
        <begin position="32"/>
        <end position="782"/>
    </location>
</feature>
<keyword evidence="8 12" id="KW-0798">TonB box</keyword>
<dbReference type="InterPro" id="IPR000531">
    <property type="entry name" value="Beta-barrel_TonB"/>
</dbReference>
<keyword evidence="17" id="KW-1185">Reference proteome</keyword>
<comment type="subcellular location">
    <subcellularLocation>
        <location evidence="1 11">Cell outer membrane</location>
        <topology evidence="1 11">Multi-pass membrane protein</topology>
    </subcellularLocation>
</comment>
<proteinExistence type="inferred from homology"/>
<keyword evidence="16" id="KW-0675">Receptor</keyword>
<protein>
    <submittedName>
        <fullName evidence="16">Putative TonB-dependent receptor</fullName>
    </submittedName>
</protein>
<dbReference type="InterPro" id="IPR039426">
    <property type="entry name" value="TonB-dep_rcpt-like"/>
</dbReference>
<feature type="signal peptide" evidence="13">
    <location>
        <begin position="1"/>
        <end position="31"/>
    </location>
</feature>
<evidence type="ECO:0000256" key="13">
    <source>
        <dbReference type="SAM" id="SignalP"/>
    </source>
</evidence>
<keyword evidence="9 11" id="KW-0472">Membrane</keyword>
<dbReference type="AlphaFoldDB" id="U2ZYI8"/>
<name>U2ZYI8_9SPHN</name>
<dbReference type="GO" id="GO:0006826">
    <property type="term" value="P:iron ion transport"/>
    <property type="evidence" value="ECO:0007669"/>
    <property type="project" value="UniProtKB-KW"/>
</dbReference>
<comment type="similarity">
    <text evidence="11 12">Belongs to the TonB-dependent receptor family.</text>
</comment>
<dbReference type="GO" id="GO:0009279">
    <property type="term" value="C:cell outer membrane"/>
    <property type="evidence" value="ECO:0007669"/>
    <property type="project" value="UniProtKB-SubCell"/>
</dbReference>
<gene>
    <name evidence="16" type="ORF">NT2_09_00470</name>
</gene>
<evidence type="ECO:0000256" key="11">
    <source>
        <dbReference type="PROSITE-ProRule" id="PRU01360"/>
    </source>
</evidence>
<evidence type="ECO:0000313" key="17">
    <source>
        <dbReference type="Proteomes" id="UP000016568"/>
    </source>
</evidence>
<keyword evidence="13" id="KW-0732">Signal</keyword>
<dbReference type="PANTHER" id="PTHR32552">
    <property type="entry name" value="FERRICHROME IRON RECEPTOR-RELATED"/>
    <property type="match status" value="1"/>
</dbReference>
<dbReference type="EMBL" id="BASZ01000009">
    <property type="protein sequence ID" value="GAD50439.1"/>
    <property type="molecule type" value="Genomic_DNA"/>
</dbReference>
<dbReference type="PANTHER" id="PTHR32552:SF81">
    <property type="entry name" value="TONB-DEPENDENT OUTER MEMBRANE RECEPTOR"/>
    <property type="match status" value="1"/>
</dbReference>
<keyword evidence="2 11" id="KW-0813">Transport</keyword>
<feature type="domain" description="TonB-dependent receptor plug" evidence="15">
    <location>
        <begin position="55"/>
        <end position="164"/>
    </location>
</feature>
<evidence type="ECO:0000256" key="9">
    <source>
        <dbReference type="ARBA" id="ARBA00023136"/>
    </source>
</evidence>